<evidence type="ECO:0008006" key="4">
    <source>
        <dbReference type="Google" id="ProtNLM"/>
    </source>
</evidence>
<accession>A0ABQ9MAW7</accession>
<feature type="region of interest" description="Disordered" evidence="1">
    <location>
        <begin position="1"/>
        <end position="20"/>
    </location>
</feature>
<sequence length="79" mass="8695">MVDHDPDFSNVACKSPSADGSGCKECIVDQMKHGFPSCAPILQCRARCLCDCDDAMLTLSDCKKCMSRCKCSCVAYKYR</sequence>
<comment type="caution">
    <text evidence="2">The sequence shown here is derived from an EMBL/GenBank/DDBJ whole genome shotgun (WGS) entry which is preliminary data.</text>
</comment>
<evidence type="ECO:0000313" key="3">
    <source>
        <dbReference type="Proteomes" id="UP001174677"/>
    </source>
</evidence>
<name>A0ABQ9MAW7_HEVBR</name>
<gene>
    <name evidence="2" type="ORF">P3X46_012649</name>
</gene>
<reference evidence="2" key="1">
    <citation type="journal article" date="2023" name="Plant Biotechnol. J.">
        <title>Chromosome-level wild Hevea brasiliensis genome provides new tools for genomic-assisted breeding and valuable loci to elevate rubber yield.</title>
        <authorList>
            <person name="Cheng H."/>
            <person name="Song X."/>
            <person name="Hu Y."/>
            <person name="Wu T."/>
            <person name="Yang Q."/>
            <person name="An Z."/>
            <person name="Feng S."/>
            <person name="Deng Z."/>
            <person name="Wu W."/>
            <person name="Zeng X."/>
            <person name="Tu M."/>
            <person name="Wang X."/>
            <person name="Huang H."/>
        </authorList>
    </citation>
    <scope>NUCLEOTIDE SEQUENCE</scope>
    <source>
        <strain evidence="2">MT/VB/25A 57/8</strain>
    </source>
</reference>
<dbReference type="EMBL" id="JARPOI010000007">
    <property type="protein sequence ID" value="KAJ9177427.1"/>
    <property type="molecule type" value="Genomic_DNA"/>
</dbReference>
<organism evidence="2 3">
    <name type="scientific">Hevea brasiliensis</name>
    <name type="common">Para rubber tree</name>
    <name type="synonym">Siphonia brasiliensis</name>
    <dbReference type="NCBI Taxonomy" id="3981"/>
    <lineage>
        <taxon>Eukaryota</taxon>
        <taxon>Viridiplantae</taxon>
        <taxon>Streptophyta</taxon>
        <taxon>Embryophyta</taxon>
        <taxon>Tracheophyta</taxon>
        <taxon>Spermatophyta</taxon>
        <taxon>Magnoliopsida</taxon>
        <taxon>eudicotyledons</taxon>
        <taxon>Gunneridae</taxon>
        <taxon>Pentapetalae</taxon>
        <taxon>rosids</taxon>
        <taxon>fabids</taxon>
        <taxon>Malpighiales</taxon>
        <taxon>Euphorbiaceae</taxon>
        <taxon>Crotonoideae</taxon>
        <taxon>Micrandreae</taxon>
        <taxon>Hevea</taxon>
    </lineage>
</organism>
<evidence type="ECO:0000313" key="2">
    <source>
        <dbReference type="EMBL" id="KAJ9177427.1"/>
    </source>
</evidence>
<evidence type="ECO:0000256" key="1">
    <source>
        <dbReference type="SAM" id="MobiDB-lite"/>
    </source>
</evidence>
<protein>
    <recommendedName>
        <fullName evidence="4">Bowman-Birk serine protease inhibitors family domain-containing protein</fullName>
    </recommendedName>
</protein>
<proteinExistence type="predicted"/>
<dbReference type="Proteomes" id="UP001174677">
    <property type="component" value="Chromosome 7"/>
</dbReference>
<keyword evidence="3" id="KW-1185">Reference proteome</keyword>